<dbReference type="CDD" id="cd06224">
    <property type="entry name" value="REM"/>
    <property type="match status" value="1"/>
</dbReference>
<evidence type="ECO:0000256" key="2">
    <source>
        <dbReference type="SAM" id="MobiDB-lite"/>
    </source>
</evidence>
<dbReference type="AlphaFoldDB" id="A0A6P5R1K4"/>
<dbReference type="RefSeq" id="XP_021038061.1">
    <property type="nucleotide sequence ID" value="XM_021182402.1"/>
</dbReference>
<accession>A0A6P5R1K4</accession>
<feature type="domain" description="N-terminal Ras-GEF" evidence="3">
    <location>
        <begin position="65"/>
        <end position="186"/>
    </location>
</feature>
<keyword evidence="4" id="KW-1185">Reference proteome</keyword>
<dbReference type="KEGG" id="mcal:110309674"/>
<dbReference type="InterPro" id="IPR000651">
    <property type="entry name" value="Ras-like_Gua-exchang_fac_N"/>
</dbReference>
<dbReference type="SMART" id="SM00229">
    <property type="entry name" value="RasGEFN"/>
    <property type="match status" value="1"/>
</dbReference>
<dbReference type="SUPFAM" id="SSF48366">
    <property type="entry name" value="Ras GEF"/>
    <property type="match status" value="1"/>
</dbReference>
<dbReference type="Proteomes" id="UP000515126">
    <property type="component" value="Chromosome 14"/>
</dbReference>
<dbReference type="InterPro" id="IPR023578">
    <property type="entry name" value="Ras_GEF_dom_sf"/>
</dbReference>
<evidence type="ECO:0000259" key="3">
    <source>
        <dbReference type="PROSITE" id="PS50212"/>
    </source>
</evidence>
<dbReference type="Pfam" id="PF00618">
    <property type="entry name" value="RasGEF_N"/>
    <property type="match status" value="1"/>
</dbReference>
<gene>
    <name evidence="5" type="primary">LOC110309674</name>
</gene>
<feature type="region of interest" description="Disordered" evidence="2">
    <location>
        <begin position="45"/>
        <end position="65"/>
    </location>
</feature>
<protein>
    <submittedName>
        <fullName evidence="5">Ral guanine nucleotide dissociation stimulator-like</fullName>
    </submittedName>
</protein>
<proteinExistence type="predicted"/>
<reference evidence="5" key="1">
    <citation type="submission" date="2025-08" db="UniProtKB">
        <authorList>
            <consortium name="RefSeq"/>
        </authorList>
    </citation>
    <scope>IDENTIFICATION</scope>
</reference>
<evidence type="ECO:0000313" key="5">
    <source>
        <dbReference type="RefSeq" id="XP_021038061.1"/>
    </source>
</evidence>
<organism evidence="4 5">
    <name type="scientific">Mus caroli</name>
    <name type="common">Ryukyu mouse</name>
    <name type="synonym">Ricefield mouse</name>
    <dbReference type="NCBI Taxonomy" id="10089"/>
    <lineage>
        <taxon>Eukaryota</taxon>
        <taxon>Metazoa</taxon>
        <taxon>Chordata</taxon>
        <taxon>Craniata</taxon>
        <taxon>Vertebrata</taxon>
        <taxon>Euteleostomi</taxon>
        <taxon>Mammalia</taxon>
        <taxon>Eutheria</taxon>
        <taxon>Euarchontoglires</taxon>
        <taxon>Glires</taxon>
        <taxon>Rodentia</taxon>
        <taxon>Myomorpha</taxon>
        <taxon>Muroidea</taxon>
        <taxon>Muridae</taxon>
        <taxon>Murinae</taxon>
        <taxon>Mus</taxon>
        <taxon>Mus</taxon>
    </lineage>
</organism>
<dbReference type="GeneID" id="110309674"/>
<name>A0A6P5R1K4_MUSCR</name>
<dbReference type="GO" id="GO:0005085">
    <property type="term" value="F:guanyl-nucleotide exchange factor activity"/>
    <property type="evidence" value="ECO:0007669"/>
    <property type="project" value="UniProtKB-KW"/>
</dbReference>
<evidence type="ECO:0000256" key="1">
    <source>
        <dbReference type="PROSITE-ProRule" id="PRU00135"/>
    </source>
</evidence>
<dbReference type="PANTHER" id="PTHR46793">
    <property type="entry name" value="1700018F24RIK PROTEIN-RELATED-RELATED"/>
    <property type="match status" value="1"/>
</dbReference>
<keyword evidence="1" id="KW-0344">Guanine-nucleotide releasing factor</keyword>
<dbReference type="PANTHER" id="PTHR46793:SF3">
    <property type="entry name" value="RIKEN CDNA 4930596D02 GENE"/>
    <property type="match status" value="1"/>
</dbReference>
<evidence type="ECO:0000313" key="4">
    <source>
        <dbReference type="Proteomes" id="UP000515126"/>
    </source>
</evidence>
<dbReference type="Gene3D" id="1.20.870.10">
    <property type="entry name" value="Son of sevenless (SoS) protein Chain: S domain 1"/>
    <property type="match status" value="1"/>
</dbReference>
<sequence length="216" mass="25159">MFLCCLRTTRGSGHKKNNREGRGGVWRRRVHSSLRHLWPFARKKTNHKDQGENVSAPEDPREHCTQSHVSADTLKKLVNHLVPSLQSGDPFFIPAFLSTYRRFATTLQVLNLLFKRYEYFRPNSEEDEQVKNTLCSFLNTWMDKNTEDFCQTSDLLPLNYLKTYLSMNMPDSDLNVRVTRLLTQLQKEQANVSQAKDEYDSDLESNTSSYPELEGY</sequence>
<dbReference type="PROSITE" id="PS50212">
    <property type="entry name" value="RASGEF_NTER"/>
    <property type="match status" value="1"/>
</dbReference>
<feature type="region of interest" description="Disordered" evidence="2">
    <location>
        <begin position="190"/>
        <end position="216"/>
    </location>
</feature>